<reference evidence="4" key="1">
    <citation type="journal article" date="2019" name="Int. J. Syst. Evol. Microbiol.">
        <title>The Global Catalogue of Microorganisms (GCM) 10K type strain sequencing project: providing services to taxonomists for standard genome sequencing and annotation.</title>
        <authorList>
            <consortium name="The Broad Institute Genomics Platform"/>
            <consortium name="The Broad Institute Genome Sequencing Center for Infectious Disease"/>
            <person name="Wu L."/>
            <person name="Ma J."/>
        </authorList>
    </citation>
    <scope>NUCLEOTIDE SEQUENCE [LARGE SCALE GENOMIC DNA]</scope>
    <source>
        <strain evidence="4">JCM 17214</strain>
    </source>
</reference>
<dbReference type="PANTHER" id="PTHR43300">
    <property type="entry name" value="ACETYLTRANSFERASE"/>
    <property type="match status" value="1"/>
</dbReference>
<evidence type="ECO:0000313" key="3">
    <source>
        <dbReference type="EMBL" id="GAA3928639.1"/>
    </source>
</evidence>
<accession>A0ABP7MRG5</accession>
<sequence length="231" mass="24518">MTQLFFSEYHDEDDPPLRPLVIVGAGGLGREVRVLVQQLNDHHPTWNLLGFYDDVRPAAALPLPYLGSIAELNATPEAVAVAVAVGNSHSRTTVVARLTSPHLSFPSLIHPSVAQAPYQQLHISEGCIITQGCILTTDIQLGRHVLLNLGCTIGHDAVLEDFCSLMPHANVGGEAHLESMVYLGTNATVINQVRVGARTIVGAGAVAVRDLPPDCTAVGVPARVIKNGTHA</sequence>
<protein>
    <submittedName>
        <fullName evidence="3">Acetyltransferase</fullName>
    </submittedName>
</protein>
<evidence type="ECO:0000259" key="2">
    <source>
        <dbReference type="Pfam" id="PF17836"/>
    </source>
</evidence>
<organism evidence="3 4">
    <name type="scientific">Hymenobacter algoricola</name>
    <dbReference type="NCBI Taxonomy" id="486267"/>
    <lineage>
        <taxon>Bacteria</taxon>
        <taxon>Pseudomonadati</taxon>
        <taxon>Bacteroidota</taxon>
        <taxon>Cytophagia</taxon>
        <taxon>Cytophagales</taxon>
        <taxon>Hymenobacteraceae</taxon>
        <taxon>Hymenobacter</taxon>
    </lineage>
</organism>
<dbReference type="InterPro" id="IPR041561">
    <property type="entry name" value="PglD_N"/>
</dbReference>
<dbReference type="EMBL" id="BAABDH010000020">
    <property type="protein sequence ID" value="GAA3928639.1"/>
    <property type="molecule type" value="Genomic_DNA"/>
</dbReference>
<dbReference type="Gene3D" id="3.40.50.20">
    <property type="match status" value="1"/>
</dbReference>
<dbReference type="Pfam" id="PF17836">
    <property type="entry name" value="PglD_N"/>
    <property type="match status" value="1"/>
</dbReference>
<dbReference type="InterPro" id="IPR020019">
    <property type="entry name" value="AcTrfase_PglD-like"/>
</dbReference>
<dbReference type="InterPro" id="IPR011004">
    <property type="entry name" value="Trimer_LpxA-like_sf"/>
</dbReference>
<dbReference type="InterPro" id="IPR050179">
    <property type="entry name" value="Trans_hexapeptide_repeat"/>
</dbReference>
<keyword evidence="4" id="KW-1185">Reference proteome</keyword>
<evidence type="ECO:0000313" key="4">
    <source>
        <dbReference type="Proteomes" id="UP001499909"/>
    </source>
</evidence>
<dbReference type="RefSeq" id="WP_345111665.1">
    <property type="nucleotide sequence ID" value="NZ_BAABDH010000020.1"/>
</dbReference>
<dbReference type="PANTHER" id="PTHR43300:SF7">
    <property type="entry name" value="UDP-N-ACETYLBACILLOSAMINE N-ACETYLTRANSFERASE"/>
    <property type="match status" value="1"/>
</dbReference>
<feature type="domain" description="PglD N-terminal" evidence="2">
    <location>
        <begin position="20"/>
        <end position="98"/>
    </location>
</feature>
<comment type="similarity">
    <text evidence="1">Belongs to the transferase hexapeptide repeat family.</text>
</comment>
<name>A0ABP7MRG5_9BACT</name>
<dbReference type="Gene3D" id="2.160.10.10">
    <property type="entry name" value="Hexapeptide repeat proteins"/>
    <property type="match status" value="1"/>
</dbReference>
<dbReference type="NCBIfam" id="TIGR03570">
    <property type="entry name" value="NeuD_NnaD"/>
    <property type="match status" value="1"/>
</dbReference>
<proteinExistence type="inferred from homology"/>
<dbReference type="Proteomes" id="UP001499909">
    <property type="component" value="Unassembled WGS sequence"/>
</dbReference>
<gene>
    <name evidence="3" type="ORF">GCM10022406_12760</name>
</gene>
<comment type="caution">
    <text evidence="3">The sequence shown here is derived from an EMBL/GenBank/DDBJ whole genome shotgun (WGS) entry which is preliminary data.</text>
</comment>
<dbReference type="CDD" id="cd03360">
    <property type="entry name" value="LbH_AT_putative"/>
    <property type="match status" value="1"/>
</dbReference>
<dbReference type="SUPFAM" id="SSF51161">
    <property type="entry name" value="Trimeric LpxA-like enzymes"/>
    <property type="match status" value="1"/>
</dbReference>
<evidence type="ECO:0000256" key="1">
    <source>
        <dbReference type="ARBA" id="ARBA00007274"/>
    </source>
</evidence>